<evidence type="ECO:0000256" key="4">
    <source>
        <dbReference type="ARBA" id="ARBA00022989"/>
    </source>
</evidence>
<dbReference type="PANTHER" id="PTHR23508:SF10">
    <property type="entry name" value="CARBOXYLIC ACID TRANSPORTER PROTEIN HOMOLOG"/>
    <property type="match status" value="1"/>
</dbReference>
<dbReference type="OrthoDB" id="2261376at2759"/>
<evidence type="ECO:0000313" key="10">
    <source>
        <dbReference type="Proteomes" id="UP000279236"/>
    </source>
</evidence>
<evidence type="ECO:0000256" key="1">
    <source>
        <dbReference type="ARBA" id="ARBA00004141"/>
    </source>
</evidence>
<feature type="transmembrane region" description="Helical" evidence="7">
    <location>
        <begin position="81"/>
        <end position="102"/>
    </location>
</feature>
<keyword evidence="2" id="KW-0813">Transport</keyword>
<dbReference type="EMBL" id="RSCE01000001">
    <property type="protein sequence ID" value="RSH88577.1"/>
    <property type="molecule type" value="Genomic_DNA"/>
</dbReference>
<feature type="transmembrane region" description="Helical" evidence="7">
    <location>
        <begin position="178"/>
        <end position="206"/>
    </location>
</feature>
<dbReference type="Proteomes" id="UP000279236">
    <property type="component" value="Unassembled WGS sequence"/>
</dbReference>
<evidence type="ECO:0000256" key="6">
    <source>
        <dbReference type="SAM" id="MobiDB-lite"/>
    </source>
</evidence>
<feature type="transmembrane region" description="Helical" evidence="7">
    <location>
        <begin position="260"/>
        <end position="280"/>
    </location>
</feature>
<dbReference type="InterPro" id="IPR011701">
    <property type="entry name" value="MFS"/>
</dbReference>
<feature type="domain" description="Major facilitator superfamily (MFS) profile" evidence="8">
    <location>
        <begin position="42"/>
        <end position="457"/>
    </location>
</feature>
<dbReference type="SUPFAM" id="SSF103473">
    <property type="entry name" value="MFS general substrate transporter"/>
    <property type="match status" value="1"/>
</dbReference>
<dbReference type="STRING" id="105984.A0A427YC85"/>
<comment type="caution">
    <text evidence="9">The sequence shown here is derived from an EMBL/GenBank/DDBJ whole genome shotgun (WGS) entry which is preliminary data.</text>
</comment>
<evidence type="ECO:0000256" key="5">
    <source>
        <dbReference type="ARBA" id="ARBA00023136"/>
    </source>
</evidence>
<dbReference type="RefSeq" id="XP_028480785.1">
    <property type="nucleotide sequence ID" value="XM_028616928.1"/>
</dbReference>
<feature type="transmembrane region" description="Helical" evidence="7">
    <location>
        <begin position="434"/>
        <end position="453"/>
    </location>
</feature>
<feature type="transmembrane region" description="Helical" evidence="7">
    <location>
        <begin position="328"/>
        <end position="348"/>
    </location>
</feature>
<organism evidence="9 10">
    <name type="scientific">Apiotrichum porosum</name>
    <dbReference type="NCBI Taxonomy" id="105984"/>
    <lineage>
        <taxon>Eukaryota</taxon>
        <taxon>Fungi</taxon>
        <taxon>Dikarya</taxon>
        <taxon>Basidiomycota</taxon>
        <taxon>Agaricomycotina</taxon>
        <taxon>Tremellomycetes</taxon>
        <taxon>Trichosporonales</taxon>
        <taxon>Trichosporonaceae</taxon>
        <taxon>Apiotrichum</taxon>
    </lineage>
</organism>
<name>A0A427YC85_9TREE</name>
<sequence length="514" mass="55791">MPLTSHRTVEDDELANQEVANPNLQPPAQPRAGGYKLGSVGTIFASGSAMFSDGYSNASIGPVNTILAIVLGDAFTKHDKAVLSAMAFAGMVAGQLSFGYVSDKIGRKIAMFICTAIIFVFSILSSASSGSPQTIVKCLIAFRFLLGVGLGGEYPAGSVTAAEATENNDIKKGRQQRLFIWATNMMLDFAFGIAWFVALVLLWIFGMNHLRVVWRGTLALGAIPPLILLVARLFMEEPQAYKKNSMKHAPIPYLLLIKRYWLKLLAITWFIYDWITYPFGMYSSTITDMAAPNSTLYETLGWGCLINAFYIPGSMLGSFVSDWIGPKYAMITGLLLQAIFGFAMSGAYNQLTNNGSIAGFAVMYGIFLACGELGPGNNLGLLASKVVGPTAARGQLYGVAAAVGKIGAFIGNYTFPYMITSFGNRSEYLGNTGIIWVGSALAIFSAIITFFFIPNIGPDYMVREDEEFREYLAAHGYDVSQIGEAGYKAHDEIPYDPELGHTRSDGSDEKHHEN</sequence>
<feature type="transmembrane region" description="Helical" evidence="7">
    <location>
        <begin position="212"/>
        <end position="235"/>
    </location>
</feature>
<evidence type="ECO:0000256" key="2">
    <source>
        <dbReference type="ARBA" id="ARBA00022448"/>
    </source>
</evidence>
<dbReference type="FunFam" id="1.20.1250.20:FF:000140">
    <property type="entry name" value="Putative MFS phospholipid transporter"/>
    <property type="match status" value="1"/>
</dbReference>
<dbReference type="Pfam" id="PF07690">
    <property type="entry name" value="MFS_1"/>
    <property type="match status" value="1"/>
</dbReference>
<comment type="subcellular location">
    <subcellularLocation>
        <location evidence="1">Membrane</location>
        <topology evidence="1">Multi-pass membrane protein</topology>
    </subcellularLocation>
</comment>
<evidence type="ECO:0000313" key="9">
    <source>
        <dbReference type="EMBL" id="RSH88577.1"/>
    </source>
</evidence>
<accession>A0A427YC85</accession>
<feature type="transmembrane region" description="Helical" evidence="7">
    <location>
        <begin position="354"/>
        <end position="375"/>
    </location>
</feature>
<dbReference type="GO" id="GO:0005886">
    <property type="term" value="C:plasma membrane"/>
    <property type="evidence" value="ECO:0007669"/>
    <property type="project" value="TreeGrafter"/>
</dbReference>
<dbReference type="AlphaFoldDB" id="A0A427YC85"/>
<reference evidence="9 10" key="1">
    <citation type="submission" date="2018-11" db="EMBL/GenBank/DDBJ databases">
        <title>Genome sequence of Apiotrichum porosum DSM 27194.</title>
        <authorList>
            <person name="Aliyu H."/>
            <person name="Gorte O."/>
            <person name="Ochsenreither K."/>
        </authorList>
    </citation>
    <scope>NUCLEOTIDE SEQUENCE [LARGE SCALE GENOMIC DNA]</scope>
    <source>
        <strain evidence="9 10">DSM 27194</strain>
    </source>
</reference>
<feature type="region of interest" description="Disordered" evidence="6">
    <location>
        <begin position="1"/>
        <end position="31"/>
    </location>
</feature>
<dbReference type="GO" id="GO:0046943">
    <property type="term" value="F:carboxylic acid transmembrane transporter activity"/>
    <property type="evidence" value="ECO:0007669"/>
    <property type="project" value="TreeGrafter"/>
</dbReference>
<feature type="transmembrane region" description="Helical" evidence="7">
    <location>
        <begin position="109"/>
        <end position="128"/>
    </location>
</feature>
<evidence type="ECO:0000256" key="7">
    <source>
        <dbReference type="SAM" id="Phobius"/>
    </source>
</evidence>
<dbReference type="GeneID" id="39585665"/>
<dbReference type="InterPro" id="IPR036259">
    <property type="entry name" value="MFS_trans_sf"/>
</dbReference>
<keyword evidence="10" id="KW-1185">Reference proteome</keyword>
<dbReference type="PANTHER" id="PTHR23508">
    <property type="entry name" value="CARBOXYLIC ACID TRANSPORTER PROTEIN HOMOLOG"/>
    <property type="match status" value="1"/>
</dbReference>
<feature type="transmembrane region" description="Helical" evidence="7">
    <location>
        <begin position="300"/>
        <end position="321"/>
    </location>
</feature>
<evidence type="ECO:0000259" key="8">
    <source>
        <dbReference type="PROSITE" id="PS50850"/>
    </source>
</evidence>
<evidence type="ECO:0000256" key="3">
    <source>
        <dbReference type="ARBA" id="ARBA00022692"/>
    </source>
</evidence>
<feature type="transmembrane region" description="Helical" evidence="7">
    <location>
        <begin position="396"/>
        <end position="414"/>
    </location>
</feature>
<dbReference type="PROSITE" id="PS50850">
    <property type="entry name" value="MFS"/>
    <property type="match status" value="1"/>
</dbReference>
<dbReference type="Gene3D" id="1.20.1250.20">
    <property type="entry name" value="MFS general substrate transporter like domains"/>
    <property type="match status" value="1"/>
</dbReference>
<keyword evidence="5 7" id="KW-0472">Membrane</keyword>
<gene>
    <name evidence="9" type="ORF">EHS24_001122</name>
</gene>
<protein>
    <recommendedName>
        <fullName evidence="8">Major facilitator superfamily (MFS) profile domain-containing protein</fullName>
    </recommendedName>
</protein>
<keyword evidence="3 7" id="KW-0812">Transmembrane</keyword>
<keyword evidence="4 7" id="KW-1133">Transmembrane helix</keyword>
<proteinExistence type="predicted"/>
<dbReference type="InterPro" id="IPR020846">
    <property type="entry name" value="MFS_dom"/>
</dbReference>
<feature type="region of interest" description="Disordered" evidence="6">
    <location>
        <begin position="494"/>
        <end position="514"/>
    </location>
</feature>